<dbReference type="InterPro" id="IPR036259">
    <property type="entry name" value="MFS_trans_sf"/>
</dbReference>
<evidence type="ECO:0000259" key="9">
    <source>
        <dbReference type="PROSITE" id="PS50850"/>
    </source>
</evidence>
<keyword evidence="6" id="KW-0534">Nitrate assimilation</keyword>
<feature type="transmembrane region" description="Helical" evidence="8">
    <location>
        <begin position="12"/>
        <end position="40"/>
    </location>
</feature>
<evidence type="ECO:0000256" key="4">
    <source>
        <dbReference type="ARBA" id="ARBA00022692"/>
    </source>
</evidence>
<dbReference type="Proteomes" id="UP000440978">
    <property type="component" value="Unassembled WGS sequence"/>
</dbReference>
<keyword evidence="7 8" id="KW-0472">Membrane</keyword>
<dbReference type="GO" id="GO:0042128">
    <property type="term" value="P:nitrate assimilation"/>
    <property type="evidence" value="ECO:0007669"/>
    <property type="project" value="UniProtKB-KW"/>
</dbReference>
<dbReference type="InterPro" id="IPR011701">
    <property type="entry name" value="MFS"/>
</dbReference>
<keyword evidence="5 8" id="KW-1133">Transmembrane helix</keyword>
<feature type="transmembrane region" description="Helical" evidence="8">
    <location>
        <begin position="211"/>
        <end position="238"/>
    </location>
</feature>
<keyword evidence="11" id="KW-1185">Reference proteome</keyword>
<feature type="domain" description="Major facilitator superfamily (MFS) profile" evidence="9">
    <location>
        <begin position="13"/>
        <end position="391"/>
    </location>
</feature>
<evidence type="ECO:0000256" key="1">
    <source>
        <dbReference type="ARBA" id="ARBA00004651"/>
    </source>
</evidence>
<dbReference type="EMBL" id="WNHB01000009">
    <property type="protein sequence ID" value="MTT31840.1"/>
    <property type="molecule type" value="Genomic_DNA"/>
</dbReference>
<dbReference type="SUPFAM" id="SSF103473">
    <property type="entry name" value="MFS general substrate transporter"/>
    <property type="match status" value="1"/>
</dbReference>
<dbReference type="InterPro" id="IPR020846">
    <property type="entry name" value="MFS_dom"/>
</dbReference>
<dbReference type="GO" id="GO:0005886">
    <property type="term" value="C:plasma membrane"/>
    <property type="evidence" value="ECO:0007669"/>
    <property type="project" value="UniProtKB-SubCell"/>
</dbReference>
<comment type="subcellular location">
    <subcellularLocation>
        <location evidence="1">Cell membrane</location>
        <topology evidence="1">Multi-pass membrane protein</topology>
    </subcellularLocation>
</comment>
<feature type="transmembrane region" description="Helical" evidence="8">
    <location>
        <begin position="81"/>
        <end position="99"/>
    </location>
</feature>
<organism evidence="10 11">
    <name type="scientific">Terrilactibacillus tamarindi</name>
    <dbReference type="NCBI Taxonomy" id="2599694"/>
    <lineage>
        <taxon>Bacteria</taxon>
        <taxon>Bacillati</taxon>
        <taxon>Bacillota</taxon>
        <taxon>Bacilli</taxon>
        <taxon>Bacillales</taxon>
        <taxon>Bacillaceae</taxon>
        <taxon>Terrilactibacillus</taxon>
    </lineage>
</organism>
<sequence>MKLADLKNKGHLPSLIASLLYFDVSFMIWVILGALGAFIVQDFGLSPAQMGLIVALPALGGSIFRIAMGILCDLIGPRKTAIGGMLISVIPLLWGWLFGHQFGELVCIGILLGVAGGSFTASLPLASRWYPPQLQGLVMGIAGAGNSGTVFATLFAPRLAEKFGWHNVLGFAIIPLLLIFIAYIFMAKDAPSQPKPKPIKDYFKLFKVKDAWIFCILYAVTFGGYVGLTSFLSAFFVSQYGLPKVSAGDSVTLCVLVGSISRPLGGFIADRFGGTNVLKFVFAGLALSMFGASFLPTYYAMMFFLIIVMICLGMGNGAVFQIVPQRFGQEIGTITGIVGAAGGIGGFFVPTLLGTLKQATGTYTTGFLCFAIAGLIVLGVLLLAIYSWRKSWMKNGQQDDQTINVS</sequence>
<dbReference type="PROSITE" id="PS50850">
    <property type="entry name" value="MFS"/>
    <property type="match status" value="1"/>
</dbReference>
<dbReference type="OrthoDB" id="9773404at2"/>
<reference evidence="10 11" key="1">
    <citation type="submission" date="2019-11" db="EMBL/GenBank/DDBJ databases">
        <title>Terrilactibacillus tamarindus sp. nov. BCM23-1 isolated from bark of Tamarindus indica.</title>
        <authorList>
            <person name="Kingkaew E."/>
            <person name="Tanasupawat S."/>
        </authorList>
    </citation>
    <scope>NUCLEOTIDE SEQUENCE [LARGE SCALE GENOMIC DNA]</scope>
    <source>
        <strain evidence="10 11">BCM23-1</strain>
    </source>
</reference>
<dbReference type="AlphaFoldDB" id="A0A6N8CQB0"/>
<dbReference type="InterPro" id="IPR044772">
    <property type="entry name" value="NO3_transporter"/>
</dbReference>
<proteinExistence type="inferred from homology"/>
<dbReference type="PANTHER" id="PTHR23515">
    <property type="entry name" value="HIGH-AFFINITY NITRATE TRANSPORTER 2.3"/>
    <property type="match status" value="1"/>
</dbReference>
<evidence type="ECO:0000313" key="11">
    <source>
        <dbReference type="Proteomes" id="UP000440978"/>
    </source>
</evidence>
<feature type="transmembrane region" description="Helical" evidence="8">
    <location>
        <begin position="276"/>
        <end position="295"/>
    </location>
</feature>
<feature type="transmembrane region" description="Helical" evidence="8">
    <location>
        <begin position="105"/>
        <end position="125"/>
    </location>
</feature>
<protein>
    <submittedName>
        <fullName evidence="10">MFS transporter</fullName>
    </submittedName>
</protein>
<feature type="transmembrane region" description="Helical" evidence="8">
    <location>
        <begin position="52"/>
        <end position="74"/>
    </location>
</feature>
<evidence type="ECO:0000256" key="3">
    <source>
        <dbReference type="ARBA" id="ARBA00022448"/>
    </source>
</evidence>
<dbReference type="RefSeq" id="WP_155218271.1">
    <property type="nucleotide sequence ID" value="NZ_WNHB01000009.1"/>
</dbReference>
<evidence type="ECO:0000256" key="7">
    <source>
        <dbReference type="ARBA" id="ARBA00023136"/>
    </source>
</evidence>
<feature type="transmembrane region" description="Helical" evidence="8">
    <location>
        <begin position="365"/>
        <end position="388"/>
    </location>
</feature>
<gene>
    <name evidence="10" type="ORF">GMB86_07430</name>
</gene>
<dbReference type="CDD" id="cd17341">
    <property type="entry name" value="MFS_NRT2_like"/>
    <property type="match status" value="1"/>
</dbReference>
<feature type="transmembrane region" description="Helical" evidence="8">
    <location>
        <begin position="331"/>
        <end position="353"/>
    </location>
</feature>
<feature type="transmembrane region" description="Helical" evidence="8">
    <location>
        <begin position="301"/>
        <end position="319"/>
    </location>
</feature>
<keyword evidence="3" id="KW-0813">Transport</keyword>
<dbReference type="GO" id="GO:0015112">
    <property type="term" value="F:nitrate transmembrane transporter activity"/>
    <property type="evidence" value="ECO:0007669"/>
    <property type="project" value="InterPro"/>
</dbReference>
<comment type="caution">
    <text evidence="10">The sequence shown here is derived from an EMBL/GenBank/DDBJ whole genome shotgun (WGS) entry which is preliminary data.</text>
</comment>
<name>A0A6N8CQB0_9BACI</name>
<evidence type="ECO:0000256" key="2">
    <source>
        <dbReference type="ARBA" id="ARBA00008432"/>
    </source>
</evidence>
<feature type="transmembrane region" description="Helical" evidence="8">
    <location>
        <begin position="137"/>
        <end position="156"/>
    </location>
</feature>
<dbReference type="Pfam" id="PF07690">
    <property type="entry name" value="MFS_1"/>
    <property type="match status" value="1"/>
</dbReference>
<accession>A0A6N8CQB0</accession>
<dbReference type="Gene3D" id="1.20.1250.20">
    <property type="entry name" value="MFS general substrate transporter like domains"/>
    <property type="match status" value="1"/>
</dbReference>
<evidence type="ECO:0000256" key="5">
    <source>
        <dbReference type="ARBA" id="ARBA00022989"/>
    </source>
</evidence>
<evidence type="ECO:0000256" key="8">
    <source>
        <dbReference type="SAM" id="Phobius"/>
    </source>
</evidence>
<evidence type="ECO:0000256" key="6">
    <source>
        <dbReference type="ARBA" id="ARBA00023063"/>
    </source>
</evidence>
<feature type="transmembrane region" description="Helical" evidence="8">
    <location>
        <begin position="168"/>
        <end position="190"/>
    </location>
</feature>
<keyword evidence="4 8" id="KW-0812">Transmembrane</keyword>
<evidence type="ECO:0000313" key="10">
    <source>
        <dbReference type="EMBL" id="MTT31840.1"/>
    </source>
</evidence>
<comment type="similarity">
    <text evidence="2">Belongs to the major facilitator superfamily. Nitrate/nitrite porter (TC 2.A.1.8) family.</text>
</comment>